<name>A0ACC2P232_9HYME</name>
<proteinExistence type="predicted"/>
<dbReference type="EMBL" id="CM056742">
    <property type="protein sequence ID" value="KAJ8677369.1"/>
    <property type="molecule type" value="Genomic_DNA"/>
</dbReference>
<accession>A0ACC2P232</accession>
<comment type="caution">
    <text evidence="1">The sequence shown here is derived from an EMBL/GenBank/DDBJ whole genome shotgun (WGS) entry which is preliminary data.</text>
</comment>
<evidence type="ECO:0000313" key="2">
    <source>
        <dbReference type="Proteomes" id="UP001239111"/>
    </source>
</evidence>
<protein>
    <submittedName>
        <fullName evidence="1">Uncharacterized protein</fullName>
    </submittedName>
</protein>
<sequence>MSSALTDETDESIPPDEESSPNLASTPVFKDEFESSNDEPPHFCSGNGETLVLHKHLSLFRFKPYETAIKYQVSAFHVKLSDYTLEFNDENKLKILGEGAYGEVSLGRYLGVGVAVKELEHIRFEDAVDILKEIATNDRARSPNIANLVAFNSKEEQSIARLLIEYLEGAELRTVLFDEESDSPEIDSLHKKISTVKQLLSAVQYLHACEPSIIYSDLKPENIMITHDLRVKLCDFGSIWFDGLPEQLDPPDRIDFTQVTTIYPAPEILLYDEDITEKSNVWAASCVALKISIKEWSWPIGENPSKILMKQTLSDGKKTNYRCVPSQLHELLDDGF</sequence>
<keyword evidence="2" id="KW-1185">Reference proteome</keyword>
<dbReference type="Proteomes" id="UP001239111">
    <property type="component" value="Chromosome 2"/>
</dbReference>
<reference evidence="1" key="1">
    <citation type="submission" date="2023-04" db="EMBL/GenBank/DDBJ databases">
        <title>A chromosome-level genome assembly of the parasitoid wasp Eretmocerus hayati.</title>
        <authorList>
            <person name="Zhong Y."/>
            <person name="Liu S."/>
            <person name="Liu Y."/>
        </authorList>
    </citation>
    <scope>NUCLEOTIDE SEQUENCE</scope>
    <source>
        <strain evidence="1">ZJU_SS_LIU_2023</strain>
    </source>
</reference>
<gene>
    <name evidence="1" type="ORF">QAD02_013156</name>
</gene>
<organism evidence="1 2">
    <name type="scientific">Eretmocerus hayati</name>
    <dbReference type="NCBI Taxonomy" id="131215"/>
    <lineage>
        <taxon>Eukaryota</taxon>
        <taxon>Metazoa</taxon>
        <taxon>Ecdysozoa</taxon>
        <taxon>Arthropoda</taxon>
        <taxon>Hexapoda</taxon>
        <taxon>Insecta</taxon>
        <taxon>Pterygota</taxon>
        <taxon>Neoptera</taxon>
        <taxon>Endopterygota</taxon>
        <taxon>Hymenoptera</taxon>
        <taxon>Apocrita</taxon>
        <taxon>Proctotrupomorpha</taxon>
        <taxon>Chalcidoidea</taxon>
        <taxon>Aphelinidae</taxon>
        <taxon>Aphelininae</taxon>
        <taxon>Eretmocerus</taxon>
    </lineage>
</organism>
<evidence type="ECO:0000313" key="1">
    <source>
        <dbReference type="EMBL" id="KAJ8677369.1"/>
    </source>
</evidence>